<dbReference type="EMBL" id="MU393525">
    <property type="protein sequence ID" value="KAI4862483.1"/>
    <property type="molecule type" value="Genomic_DNA"/>
</dbReference>
<keyword evidence="2" id="KW-1185">Reference proteome</keyword>
<comment type="caution">
    <text evidence="1">The sequence shown here is derived from an EMBL/GenBank/DDBJ whole genome shotgun (WGS) entry which is preliminary data.</text>
</comment>
<gene>
    <name evidence="1" type="ORF">F4820DRAFT_430525</name>
</gene>
<reference evidence="1 2" key="1">
    <citation type="journal article" date="2022" name="New Phytol.">
        <title>Ecological generalism drives hyperdiversity of secondary metabolite gene clusters in xylarialean endophytes.</title>
        <authorList>
            <person name="Franco M.E.E."/>
            <person name="Wisecaver J.H."/>
            <person name="Arnold A.E."/>
            <person name="Ju Y.M."/>
            <person name="Slot J.C."/>
            <person name="Ahrendt S."/>
            <person name="Moore L.P."/>
            <person name="Eastman K.E."/>
            <person name="Scott K."/>
            <person name="Konkel Z."/>
            <person name="Mondo S.J."/>
            <person name="Kuo A."/>
            <person name="Hayes R.D."/>
            <person name="Haridas S."/>
            <person name="Andreopoulos B."/>
            <person name="Riley R."/>
            <person name="LaButti K."/>
            <person name="Pangilinan J."/>
            <person name="Lipzen A."/>
            <person name="Amirebrahimi M."/>
            <person name="Yan J."/>
            <person name="Adam C."/>
            <person name="Keymanesh K."/>
            <person name="Ng V."/>
            <person name="Louie K."/>
            <person name="Northen T."/>
            <person name="Drula E."/>
            <person name="Henrissat B."/>
            <person name="Hsieh H.M."/>
            <person name="Youens-Clark K."/>
            <person name="Lutzoni F."/>
            <person name="Miadlikowska J."/>
            <person name="Eastwood D.C."/>
            <person name="Hamelin R.C."/>
            <person name="Grigoriev I.V."/>
            <person name="U'Ren J.M."/>
        </authorList>
    </citation>
    <scope>NUCLEOTIDE SEQUENCE [LARGE SCALE GENOMIC DNA]</scope>
    <source>
        <strain evidence="1 2">CBS 119005</strain>
    </source>
</reference>
<sequence length="667" mass="77240">MKTSVPISPSHRIVKQRSSRDPPPTNSEDTRLLIFISSPHMANSPLDSYWINLDEIRLWMHTCDTKHTCWAADTQTAVAWLIDVHRKCLIPCDPNTNYQYVALSYVWGQCPSSHTTMANLDAFQIPGVFSEKNPDVTIPKTIRHAIKLVGLLNIRYLWVDRFCICQDDAVSMHQQLWQMAYIYERAYLTLIAANGRDADHGLHGIKGVTKQRKLLASCEFKWTYWGELSHLASKWYTRGWTFQELFFSRRKLKFQSNVVLWECTCTVWHESTGVTGRVPQIAEDSILKTPDTIRITPWGPWSTKHPMVMYREMLSQYNRRKLTHASDRMRAFAGVTTKLEAYFPGGFIWGLPVANFEIALLWQNSQGSKRRDQKCPDHTKLPSWSWVGWGGDIKGSYWDVDRLDIRIVRSEDAVPTASVNTVQRLVIPCCEWHCTTLNGTFPVVSDFRLTCQPELGQVREGLRDQQDDLHPFLRTRTKVVKCTLSALANDRTANITDCNGSKEYDSVIGSIFLRSSYSTDMERQGCELMLLSKSLTRKASGVTWLEALSDYCKYYDSEVKQRELQELQELQEERRGKRQERRALQALRELQQRLRGLQGRQWQEQWHLGARERWELKEKDESNFDTLQAYNVLWITQRDGIAYREALGIVSMEAFDSIPGEMMDIVL</sequence>
<organism evidence="1 2">
    <name type="scientific">Hypoxylon rubiginosum</name>
    <dbReference type="NCBI Taxonomy" id="110542"/>
    <lineage>
        <taxon>Eukaryota</taxon>
        <taxon>Fungi</taxon>
        <taxon>Dikarya</taxon>
        <taxon>Ascomycota</taxon>
        <taxon>Pezizomycotina</taxon>
        <taxon>Sordariomycetes</taxon>
        <taxon>Xylariomycetidae</taxon>
        <taxon>Xylariales</taxon>
        <taxon>Hypoxylaceae</taxon>
        <taxon>Hypoxylon</taxon>
    </lineage>
</organism>
<feature type="non-terminal residue" evidence="1">
    <location>
        <position position="667"/>
    </location>
</feature>
<proteinExistence type="predicted"/>
<evidence type="ECO:0000313" key="2">
    <source>
        <dbReference type="Proteomes" id="UP001497700"/>
    </source>
</evidence>
<protein>
    <submittedName>
        <fullName evidence="1">Heterokaryon incompatibility protein-domain-containing protein</fullName>
    </submittedName>
</protein>
<evidence type="ECO:0000313" key="1">
    <source>
        <dbReference type="EMBL" id="KAI4862483.1"/>
    </source>
</evidence>
<dbReference type="Proteomes" id="UP001497700">
    <property type="component" value="Unassembled WGS sequence"/>
</dbReference>
<name>A0ACB9YU53_9PEZI</name>
<accession>A0ACB9YU53</accession>